<feature type="binding site" evidence="7">
    <location>
        <position position="274"/>
    </location>
    <ligand>
        <name>Mg(2+)</name>
        <dbReference type="ChEBI" id="CHEBI:18420"/>
    </ligand>
</feature>
<keyword evidence="4 6" id="KW-0342">GTP-binding</keyword>
<feature type="binding site" evidence="6">
    <location>
        <position position="418"/>
    </location>
    <ligand>
        <name>GTP</name>
        <dbReference type="ChEBI" id="CHEBI:37565"/>
    </ligand>
</feature>
<gene>
    <name evidence="9" type="ORF">M0812_00915</name>
</gene>
<dbReference type="PANTHER" id="PTHR10218:SF302">
    <property type="entry name" value="GUANINE NUCLEOTIDE-BINDING PROTEIN ALPHA-5 SUBUNIT"/>
    <property type="match status" value="1"/>
</dbReference>
<dbReference type="PRINTS" id="PR00318">
    <property type="entry name" value="GPROTEINA"/>
</dbReference>
<dbReference type="GO" id="GO:0001664">
    <property type="term" value="F:G protein-coupled receptor binding"/>
    <property type="evidence" value="ECO:0007669"/>
    <property type="project" value="TreeGrafter"/>
</dbReference>
<dbReference type="GO" id="GO:0005737">
    <property type="term" value="C:cytoplasm"/>
    <property type="evidence" value="ECO:0007669"/>
    <property type="project" value="TreeGrafter"/>
</dbReference>
<feature type="region of interest" description="Disordered" evidence="8">
    <location>
        <begin position="81"/>
        <end position="109"/>
    </location>
</feature>
<dbReference type="GO" id="GO:0005834">
    <property type="term" value="C:heterotrimeric G-protein complex"/>
    <property type="evidence" value="ECO:0007669"/>
    <property type="project" value="TreeGrafter"/>
</dbReference>
<dbReference type="GO" id="GO:0046872">
    <property type="term" value="F:metal ion binding"/>
    <property type="evidence" value="ECO:0007669"/>
    <property type="project" value="UniProtKB-KW"/>
</dbReference>
<evidence type="ECO:0000256" key="6">
    <source>
        <dbReference type="PIRSR" id="PIRSR601019-1"/>
    </source>
</evidence>
<evidence type="ECO:0000256" key="2">
    <source>
        <dbReference type="ARBA" id="ARBA00022741"/>
    </source>
</evidence>
<accession>A0AAV8A8V3</accession>
<dbReference type="SMART" id="SM00275">
    <property type="entry name" value="G_alpha"/>
    <property type="match status" value="1"/>
</dbReference>
<keyword evidence="1 7" id="KW-0479">Metal-binding</keyword>
<name>A0AAV8A8V3_9EUKA</name>
<dbReference type="AlphaFoldDB" id="A0AAV8A8V3"/>
<dbReference type="PANTHER" id="PTHR10218">
    <property type="entry name" value="GTP-BINDING PROTEIN ALPHA SUBUNIT"/>
    <property type="match status" value="1"/>
</dbReference>
<evidence type="ECO:0000256" key="5">
    <source>
        <dbReference type="ARBA" id="ARBA00023224"/>
    </source>
</evidence>
<sequence>MNIEIELENEEEIILPEHWGNRRNIENEEPVNENIIVVIPNIIWSKFKNNNNSDLLKIISGFDFDEFNDLFSKVKKKFRQKGRGGRRGGIRNYKQMPGNCGKKPEKEQTNSKLIEKKLKKLRVVLDNEIKILLLGPGDSGKSTVVKQMRLINGLDFDQEEREDFVDKIRFNVIQNTRALVFAMDQFGVEYSDKTNLKSSKYFKSISPTNSTWGEDVYNNIKTLWKDQGIQEVFKKGSEFHLNDTSRFFFDTIDTINRNDYVPNNQDIICSRIKTTGISEIHFDIDDIAFRVLDVGGQRNERKKWIHCFQDVTALIFVVAISQYDQVLYEDETQNRMVESLQLFDEICNMPWFDKSSIILFLNKKDLFDEKIKRVDIKVAFKDYSGANESEEASKYIRSEFVKLYKNERKKVYPYFTCATDTSNSK</sequence>
<evidence type="ECO:0000256" key="4">
    <source>
        <dbReference type="ARBA" id="ARBA00023134"/>
    </source>
</evidence>
<feature type="binding site" evidence="6">
    <location>
        <begin position="293"/>
        <end position="297"/>
    </location>
    <ligand>
        <name>GTP</name>
        <dbReference type="ChEBI" id="CHEBI:37565"/>
    </ligand>
</feature>
<reference evidence="9" key="1">
    <citation type="submission" date="2022-08" db="EMBL/GenBank/DDBJ databases">
        <title>Novel sulphate-reducing endosymbionts in the free-living metamonad Anaeramoeba.</title>
        <authorList>
            <person name="Jerlstrom-Hultqvist J."/>
            <person name="Cepicka I."/>
            <person name="Gallot-Lavallee L."/>
            <person name="Salas-Leiva D."/>
            <person name="Curtis B.A."/>
            <person name="Zahonova K."/>
            <person name="Pipaliya S."/>
            <person name="Dacks J."/>
            <person name="Roger A.J."/>
        </authorList>
    </citation>
    <scope>NUCLEOTIDE SEQUENCE</scope>
    <source>
        <strain evidence="9">Busselton2</strain>
    </source>
</reference>
<evidence type="ECO:0000256" key="7">
    <source>
        <dbReference type="PIRSR" id="PIRSR601019-2"/>
    </source>
</evidence>
<evidence type="ECO:0000313" key="10">
    <source>
        <dbReference type="Proteomes" id="UP001146793"/>
    </source>
</evidence>
<evidence type="ECO:0000313" key="9">
    <source>
        <dbReference type="EMBL" id="KAJ3448435.1"/>
    </source>
</evidence>
<dbReference type="GO" id="GO:0003924">
    <property type="term" value="F:GTPase activity"/>
    <property type="evidence" value="ECO:0007669"/>
    <property type="project" value="InterPro"/>
</dbReference>
<dbReference type="SUPFAM" id="SSF47895">
    <property type="entry name" value="Transducin (alpha subunit), insertion domain"/>
    <property type="match status" value="1"/>
</dbReference>
<feature type="binding site" evidence="6">
    <location>
        <begin position="362"/>
        <end position="365"/>
    </location>
    <ligand>
        <name>GTP</name>
        <dbReference type="ChEBI" id="CHEBI:37565"/>
    </ligand>
</feature>
<dbReference type="GO" id="GO:0007188">
    <property type="term" value="P:adenylate cyclase-modulating G protein-coupled receptor signaling pathway"/>
    <property type="evidence" value="ECO:0007669"/>
    <property type="project" value="TreeGrafter"/>
</dbReference>
<keyword evidence="2 6" id="KW-0547">Nucleotide-binding</keyword>
<dbReference type="PROSITE" id="PS51882">
    <property type="entry name" value="G_ALPHA"/>
    <property type="match status" value="1"/>
</dbReference>
<keyword evidence="5" id="KW-0807">Transducer</keyword>
<dbReference type="InterPro" id="IPR027417">
    <property type="entry name" value="P-loop_NTPase"/>
</dbReference>
<dbReference type="Gene3D" id="3.40.50.300">
    <property type="entry name" value="P-loop containing nucleotide triphosphate hydrolases"/>
    <property type="match status" value="1"/>
</dbReference>
<dbReference type="GO" id="GO:0031683">
    <property type="term" value="F:G-protein beta/gamma-subunit complex binding"/>
    <property type="evidence" value="ECO:0007669"/>
    <property type="project" value="InterPro"/>
</dbReference>
<evidence type="ECO:0000256" key="3">
    <source>
        <dbReference type="ARBA" id="ARBA00022842"/>
    </source>
</evidence>
<evidence type="ECO:0000256" key="8">
    <source>
        <dbReference type="SAM" id="MobiDB-lite"/>
    </source>
</evidence>
<dbReference type="Proteomes" id="UP001146793">
    <property type="component" value="Unassembled WGS sequence"/>
</dbReference>
<dbReference type="SUPFAM" id="SSF52540">
    <property type="entry name" value="P-loop containing nucleoside triphosphate hydrolases"/>
    <property type="match status" value="1"/>
</dbReference>
<keyword evidence="3 7" id="KW-0460">Magnesium</keyword>
<protein>
    <submittedName>
        <fullName evidence="9">Guanine nucleotide-binding protein g(O) subunit alpha</fullName>
    </submittedName>
</protein>
<dbReference type="Gene3D" id="1.10.400.10">
    <property type="entry name" value="GI Alpha 1, domain 2-like"/>
    <property type="match status" value="1"/>
</dbReference>
<proteinExistence type="predicted"/>
<feature type="binding site" evidence="7">
    <location>
        <position position="142"/>
    </location>
    <ligand>
        <name>Mg(2+)</name>
        <dbReference type="ChEBI" id="CHEBI:18420"/>
    </ligand>
</feature>
<comment type="caution">
    <text evidence="9">The sequence shown here is derived from an EMBL/GenBank/DDBJ whole genome shotgun (WGS) entry which is preliminary data.</text>
</comment>
<dbReference type="FunFam" id="3.40.50.300:FF:000563">
    <property type="entry name" value="Guanine nucleotide-binding protein alpha subunit"/>
    <property type="match status" value="1"/>
</dbReference>
<dbReference type="Pfam" id="PF00503">
    <property type="entry name" value="G-alpha"/>
    <property type="match status" value="1"/>
</dbReference>
<dbReference type="InterPro" id="IPR001019">
    <property type="entry name" value="Gprotein_alpha_su"/>
</dbReference>
<dbReference type="EMBL" id="JANTQA010000015">
    <property type="protein sequence ID" value="KAJ3448435.1"/>
    <property type="molecule type" value="Genomic_DNA"/>
</dbReference>
<organism evidence="9 10">
    <name type="scientific">Anaeramoeba flamelloides</name>
    <dbReference type="NCBI Taxonomy" id="1746091"/>
    <lineage>
        <taxon>Eukaryota</taxon>
        <taxon>Metamonada</taxon>
        <taxon>Anaeramoebidae</taxon>
        <taxon>Anaeramoeba</taxon>
    </lineage>
</organism>
<dbReference type="GO" id="GO:0005525">
    <property type="term" value="F:GTP binding"/>
    <property type="evidence" value="ECO:0007669"/>
    <property type="project" value="UniProtKB-KW"/>
</dbReference>
<dbReference type="InterPro" id="IPR011025">
    <property type="entry name" value="GproteinA_insert"/>
</dbReference>
<dbReference type="CDD" id="cd00066">
    <property type="entry name" value="G-alpha"/>
    <property type="match status" value="1"/>
</dbReference>
<evidence type="ECO:0000256" key="1">
    <source>
        <dbReference type="ARBA" id="ARBA00022723"/>
    </source>
</evidence>